<keyword evidence="2" id="KW-1185">Reference proteome</keyword>
<keyword evidence="1" id="KW-0413">Isomerase</keyword>
<dbReference type="HOGENOM" id="CLU_3069217_0_0_1"/>
<evidence type="ECO:0000313" key="2">
    <source>
        <dbReference type="Proteomes" id="UP000031192"/>
    </source>
</evidence>
<dbReference type="OrthoDB" id="3452273at2759"/>
<dbReference type="EMBL" id="AZNH01000067">
    <property type="protein sequence ID" value="KID83086.1"/>
    <property type="molecule type" value="Genomic_DNA"/>
</dbReference>
<accession>A0A0B4H021</accession>
<comment type="caution">
    <text evidence="1">The sequence shown here is derived from an EMBL/GenBank/DDBJ whole genome shotgun (WGS) entry which is preliminary data.</text>
</comment>
<evidence type="ECO:0000313" key="1">
    <source>
        <dbReference type="EMBL" id="KID83086.1"/>
    </source>
</evidence>
<organism evidence="1 2">
    <name type="scientific">Metarhizium guizhouense (strain ARSEF 977)</name>
    <dbReference type="NCBI Taxonomy" id="1276136"/>
    <lineage>
        <taxon>Eukaryota</taxon>
        <taxon>Fungi</taxon>
        <taxon>Dikarya</taxon>
        <taxon>Ascomycota</taxon>
        <taxon>Pezizomycotina</taxon>
        <taxon>Sordariomycetes</taxon>
        <taxon>Hypocreomycetidae</taxon>
        <taxon>Hypocreales</taxon>
        <taxon>Clavicipitaceae</taxon>
        <taxon>Metarhizium</taxon>
    </lineage>
</organism>
<name>A0A0B4H021_METGA</name>
<protein>
    <submittedName>
        <fullName evidence="1">Phosphomannose isomerase</fullName>
    </submittedName>
</protein>
<sequence>MVVEIFGPEDLSVLCEWDGFAIHSKKDGHLGLGFPTALPAVDCEAQTKVQVEQ</sequence>
<gene>
    <name evidence="1" type="ORF">MGU_09621</name>
</gene>
<dbReference type="GO" id="GO:0016853">
    <property type="term" value="F:isomerase activity"/>
    <property type="evidence" value="ECO:0007669"/>
    <property type="project" value="UniProtKB-KW"/>
</dbReference>
<reference evidence="1 2" key="1">
    <citation type="journal article" date="2014" name="Proc. Natl. Acad. Sci. U.S.A.">
        <title>Trajectory and genomic determinants of fungal-pathogen speciation and host adaptation.</title>
        <authorList>
            <person name="Hu X."/>
            <person name="Xiao G."/>
            <person name="Zheng P."/>
            <person name="Shang Y."/>
            <person name="Su Y."/>
            <person name="Zhang X."/>
            <person name="Liu X."/>
            <person name="Zhan S."/>
            <person name="St Leger R.J."/>
            <person name="Wang C."/>
        </authorList>
    </citation>
    <scope>NUCLEOTIDE SEQUENCE [LARGE SCALE GENOMIC DNA]</scope>
    <source>
        <strain evidence="1 2">ARSEF 977</strain>
    </source>
</reference>
<dbReference type="AlphaFoldDB" id="A0A0B4H021"/>
<proteinExistence type="predicted"/>
<dbReference type="Proteomes" id="UP000031192">
    <property type="component" value="Unassembled WGS sequence"/>
</dbReference>